<evidence type="ECO:0000313" key="2">
    <source>
        <dbReference type="Proteomes" id="UP001238088"/>
    </source>
</evidence>
<comment type="caution">
    <text evidence="1">The sequence shown here is derived from an EMBL/GenBank/DDBJ whole genome shotgun (WGS) entry which is preliminary data.</text>
</comment>
<organism evidence="1 2">
    <name type="scientific">Cytobacillus purgationiresistens</name>
    <dbReference type="NCBI Taxonomy" id="863449"/>
    <lineage>
        <taxon>Bacteria</taxon>
        <taxon>Bacillati</taxon>
        <taxon>Bacillota</taxon>
        <taxon>Bacilli</taxon>
        <taxon>Bacillales</taxon>
        <taxon>Bacillaceae</taxon>
        <taxon>Cytobacillus</taxon>
    </lineage>
</organism>
<accession>A0ABU0AN64</accession>
<gene>
    <name evidence="1" type="ORF">J2S17_004620</name>
</gene>
<dbReference type="Proteomes" id="UP001238088">
    <property type="component" value="Unassembled WGS sequence"/>
</dbReference>
<reference evidence="1 2" key="1">
    <citation type="submission" date="2023-07" db="EMBL/GenBank/DDBJ databases">
        <title>Genomic Encyclopedia of Type Strains, Phase IV (KMG-IV): sequencing the most valuable type-strain genomes for metagenomic binning, comparative biology and taxonomic classification.</title>
        <authorList>
            <person name="Goeker M."/>
        </authorList>
    </citation>
    <scope>NUCLEOTIDE SEQUENCE [LARGE SCALE GENOMIC DNA]</scope>
    <source>
        <strain evidence="1 2">DSM 23494</strain>
    </source>
</reference>
<protein>
    <submittedName>
        <fullName evidence="1">Uncharacterized protein</fullName>
    </submittedName>
</protein>
<sequence>MERWICENNDDEQERAVVEGNVFSSPTAFVPRQNLPNTFPVPQ</sequence>
<keyword evidence="2" id="KW-1185">Reference proteome</keyword>
<proteinExistence type="predicted"/>
<dbReference type="EMBL" id="JAUSUB010000027">
    <property type="protein sequence ID" value="MDQ0272727.1"/>
    <property type="molecule type" value="Genomic_DNA"/>
</dbReference>
<name>A0ABU0AN64_9BACI</name>
<evidence type="ECO:0000313" key="1">
    <source>
        <dbReference type="EMBL" id="MDQ0272727.1"/>
    </source>
</evidence>